<dbReference type="EMBL" id="CP010311">
    <property type="protein sequence ID" value="AJF05306.1"/>
    <property type="molecule type" value="Genomic_DNA"/>
</dbReference>
<dbReference type="NCBIfam" id="TIGR02802">
    <property type="entry name" value="Pal_lipo"/>
    <property type="match status" value="1"/>
</dbReference>
<feature type="domain" description="OmpA-like" evidence="10">
    <location>
        <begin position="77"/>
        <end position="192"/>
    </location>
</feature>
<dbReference type="InterPro" id="IPR039001">
    <property type="entry name" value="Pal"/>
</dbReference>
<keyword evidence="6 8" id="KW-0449">Lipoprotein</keyword>
<evidence type="ECO:0000313" key="11">
    <source>
        <dbReference type="EMBL" id="AJF05306.1"/>
    </source>
</evidence>
<evidence type="ECO:0000313" key="12">
    <source>
        <dbReference type="Proteomes" id="UP000035036"/>
    </source>
</evidence>
<dbReference type="InterPro" id="IPR050330">
    <property type="entry name" value="Bact_OuterMem_StrucFunc"/>
</dbReference>
<dbReference type="Proteomes" id="UP000035036">
    <property type="component" value="Chromosome"/>
</dbReference>
<dbReference type="AlphaFoldDB" id="A0A0B5FNV8"/>
<evidence type="ECO:0000256" key="3">
    <source>
        <dbReference type="ARBA" id="ARBA00023136"/>
    </source>
</evidence>
<protein>
    <recommendedName>
        <fullName evidence="8">Peptidoglycan-associated lipoprotein</fullName>
        <shortName evidence="8">PAL</shortName>
    </recommendedName>
</protein>
<evidence type="ECO:0000256" key="2">
    <source>
        <dbReference type="ARBA" id="ARBA00022729"/>
    </source>
</evidence>
<feature type="chain" id="PRO_5002115577" description="Peptidoglycan-associated lipoprotein" evidence="9">
    <location>
        <begin position="23"/>
        <end position="192"/>
    </location>
</feature>
<dbReference type="InterPro" id="IPR036737">
    <property type="entry name" value="OmpA-like_sf"/>
</dbReference>
<evidence type="ECO:0000256" key="8">
    <source>
        <dbReference type="HAMAP-Rule" id="MF_02204"/>
    </source>
</evidence>
<keyword evidence="4 8" id="KW-0564">Palmitate</keyword>
<dbReference type="PROSITE" id="PS51257">
    <property type="entry name" value="PROKAR_LIPOPROTEIN"/>
    <property type="match status" value="1"/>
</dbReference>
<feature type="signal peptide" evidence="9">
    <location>
        <begin position="1"/>
        <end position="22"/>
    </location>
</feature>
<evidence type="ECO:0000256" key="6">
    <source>
        <dbReference type="ARBA" id="ARBA00023288"/>
    </source>
</evidence>
<dbReference type="InterPro" id="IPR014169">
    <property type="entry name" value="Pal_lipo_C"/>
</dbReference>
<evidence type="ECO:0000256" key="9">
    <source>
        <dbReference type="SAM" id="SignalP"/>
    </source>
</evidence>
<dbReference type="STRING" id="483547.GSUB_00110"/>
<evidence type="ECO:0000256" key="5">
    <source>
        <dbReference type="ARBA" id="ARBA00023237"/>
    </source>
</evidence>
<dbReference type="HOGENOM" id="CLU_016890_9_0_7"/>
<dbReference type="GO" id="GO:0051301">
    <property type="term" value="P:cell division"/>
    <property type="evidence" value="ECO:0007669"/>
    <property type="project" value="UniProtKB-KW"/>
</dbReference>
<keyword evidence="7" id="KW-0131">Cell cycle</keyword>
<evidence type="ECO:0000259" key="10">
    <source>
        <dbReference type="PROSITE" id="PS51123"/>
    </source>
</evidence>
<dbReference type="KEGG" id="gsb:GSUB_00110"/>
<dbReference type="PANTHER" id="PTHR30329:SF21">
    <property type="entry name" value="LIPOPROTEIN YIAD-RELATED"/>
    <property type="match status" value="1"/>
</dbReference>
<dbReference type="GO" id="GO:0009279">
    <property type="term" value="C:cell outer membrane"/>
    <property type="evidence" value="ECO:0007669"/>
    <property type="project" value="UniProtKB-SubCell"/>
</dbReference>
<evidence type="ECO:0000256" key="1">
    <source>
        <dbReference type="ARBA" id="ARBA00022618"/>
    </source>
</evidence>
<organism evidence="11 12">
    <name type="scientific">Geoalkalibacter subterraneus</name>
    <dbReference type="NCBI Taxonomy" id="483547"/>
    <lineage>
        <taxon>Bacteria</taxon>
        <taxon>Pseudomonadati</taxon>
        <taxon>Thermodesulfobacteriota</taxon>
        <taxon>Desulfuromonadia</taxon>
        <taxon>Desulfuromonadales</taxon>
        <taxon>Geoalkalibacteraceae</taxon>
        <taxon>Geoalkalibacter</taxon>
    </lineage>
</organism>
<dbReference type="Gene3D" id="3.30.1330.60">
    <property type="entry name" value="OmpA-like domain"/>
    <property type="match status" value="1"/>
</dbReference>
<dbReference type="SUPFAM" id="SSF103088">
    <property type="entry name" value="OmpA-like"/>
    <property type="match status" value="1"/>
</dbReference>
<evidence type="ECO:0000256" key="7">
    <source>
        <dbReference type="ARBA" id="ARBA00023306"/>
    </source>
</evidence>
<accession>A0A0B5FNV8</accession>
<sequence>MKIKQRMRLTVLLVMAAFLGFAGCAKKPATEDYDDYSQPVEETRLSEEDLAGYQDGDISESAVAEDMREDERFRDGYGEDAFEALQRIFFEFDQYTLSTEARRTLARNADYLKENPQIKVLIEGHCDERGSDEYNLALGEKRAQAVKNYLVSLGVEPGRLSVISYGEELPLDPGTGEEAWSRNRRAEFKPVE</sequence>
<keyword evidence="5 8" id="KW-0998">Cell outer membrane</keyword>
<dbReference type="PANTHER" id="PTHR30329">
    <property type="entry name" value="STATOR ELEMENT OF FLAGELLAR MOTOR COMPLEX"/>
    <property type="match status" value="1"/>
</dbReference>
<dbReference type="HAMAP" id="MF_02204">
    <property type="entry name" value="Pal"/>
    <property type="match status" value="1"/>
</dbReference>
<proteinExistence type="inferred from homology"/>
<dbReference type="PROSITE" id="PS51123">
    <property type="entry name" value="OMPA_2"/>
    <property type="match status" value="1"/>
</dbReference>
<reference evidence="11 12" key="1">
    <citation type="journal article" date="2015" name="Genome Announc.">
        <title>Genomes of Geoalkalibacter ferrihydriticus Z-0531T and Geoalkalibacter subterraneus Red1T, Two Haloalkaliphilic Metal-Reducing Deltaproteobacteria.</title>
        <authorList>
            <person name="Badalamenti J.P."/>
            <person name="Krajmalnik-Brown R."/>
            <person name="Torres C.I."/>
            <person name="Bond D.R."/>
        </authorList>
    </citation>
    <scope>NUCLEOTIDE SEQUENCE [LARGE SCALE GENOMIC DNA]</scope>
    <source>
        <strain evidence="11 12">Red1</strain>
    </source>
</reference>
<gene>
    <name evidence="8" type="primary">pal</name>
    <name evidence="11" type="ORF">GSUB_00110</name>
</gene>
<keyword evidence="1" id="KW-0132">Cell division</keyword>
<dbReference type="PRINTS" id="PR01021">
    <property type="entry name" value="OMPADOMAIN"/>
</dbReference>
<evidence type="ECO:0000256" key="4">
    <source>
        <dbReference type="ARBA" id="ARBA00023139"/>
    </source>
</evidence>
<dbReference type="CDD" id="cd07185">
    <property type="entry name" value="OmpA_C-like"/>
    <property type="match status" value="1"/>
</dbReference>
<dbReference type="Pfam" id="PF00691">
    <property type="entry name" value="OmpA"/>
    <property type="match status" value="1"/>
</dbReference>
<keyword evidence="12" id="KW-1185">Reference proteome</keyword>
<comment type="similarity">
    <text evidence="8">Belongs to the Pal lipoprotein family.</text>
</comment>
<name>A0A0B5FNV8_9BACT</name>
<keyword evidence="3 8" id="KW-0472">Membrane</keyword>
<dbReference type="InterPro" id="IPR006664">
    <property type="entry name" value="OMP_bac"/>
</dbReference>
<dbReference type="RefSeq" id="WP_040198551.1">
    <property type="nucleotide sequence ID" value="NZ_CP010311.1"/>
</dbReference>
<comment type="subcellular location">
    <subcellularLocation>
        <location evidence="8">Cell outer membrane</location>
        <topology evidence="8">Lipid-anchor</topology>
    </subcellularLocation>
</comment>
<dbReference type="InterPro" id="IPR006665">
    <property type="entry name" value="OmpA-like"/>
</dbReference>
<keyword evidence="2 8" id="KW-0732">Signal</keyword>